<name>F4SBS3_MELLP</name>
<dbReference type="InParanoid" id="F4SBS3"/>
<dbReference type="HOGENOM" id="CLU_2740566_0_0_1"/>
<dbReference type="KEGG" id="mlr:MELLADRAFT_84172"/>
<dbReference type="Proteomes" id="UP000001072">
    <property type="component" value="Unassembled WGS sequence"/>
</dbReference>
<reference evidence="2" key="1">
    <citation type="journal article" date="2011" name="Proc. Natl. Acad. Sci. U.S.A.">
        <title>Obligate biotrophy features unraveled by the genomic analysis of rust fungi.</title>
        <authorList>
            <person name="Duplessis S."/>
            <person name="Cuomo C.A."/>
            <person name="Lin Y.-C."/>
            <person name="Aerts A."/>
            <person name="Tisserant E."/>
            <person name="Veneault-Fourrey C."/>
            <person name="Joly D.L."/>
            <person name="Hacquard S."/>
            <person name="Amselem J."/>
            <person name="Cantarel B.L."/>
            <person name="Chiu R."/>
            <person name="Coutinho P.M."/>
            <person name="Feau N."/>
            <person name="Field M."/>
            <person name="Frey P."/>
            <person name="Gelhaye E."/>
            <person name="Goldberg J."/>
            <person name="Grabherr M.G."/>
            <person name="Kodira C.D."/>
            <person name="Kohler A."/>
            <person name="Kuees U."/>
            <person name="Lindquist E.A."/>
            <person name="Lucas S.M."/>
            <person name="Mago R."/>
            <person name="Mauceli E."/>
            <person name="Morin E."/>
            <person name="Murat C."/>
            <person name="Pangilinan J.L."/>
            <person name="Park R."/>
            <person name="Pearson M."/>
            <person name="Quesneville H."/>
            <person name="Rouhier N."/>
            <person name="Sakthikumar S."/>
            <person name="Salamov A.A."/>
            <person name="Schmutz J."/>
            <person name="Selles B."/>
            <person name="Shapiro H."/>
            <person name="Tanguay P."/>
            <person name="Tuskan G.A."/>
            <person name="Henrissat B."/>
            <person name="Van de Peer Y."/>
            <person name="Rouze P."/>
            <person name="Ellis J.G."/>
            <person name="Dodds P.N."/>
            <person name="Schein J.E."/>
            <person name="Zhong S."/>
            <person name="Hamelin R.C."/>
            <person name="Grigoriev I.V."/>
            <person name="Szabo L.J."/>
            <person name="Martin F."/>
        </authorList>
    </citation>
    <scope>NUCLEOTIDE SEQUENCE [LARGE SCALE GENOMIC DNA]</scope>
    <source>
        <strain evidence="2">98AG31 / pathotype 3-4-7</strain>
    </source>
</reference>
<organism evidence="2">
    <name type="scientific">Melampsora larici-populina (strain 98AG31 / pathotype 3-4-7)</name>
    <name type="common">Poplar leaf rust fungus</name>
    <dbReference type="NCBI Taxonomy" id="747676"/>
    <lineage>
        <taxon>Eukaryota</taxon>
        <taxon>Fungi</taxon>
        <taxon>Dikarya</taxon>
        <taxon>Basidiomycota</taxon>
        <taxon>Pucciniomycotina</taxon>
        <taxon>Pucciniomycetes</taxon>
        <taxon>Pucciniales</taxon>
        <taxon>Melampsoraceae</taxon>
        <taxon>Melampsora</taxon>
    </lineage>
</organism>
<protein>
    <submittedName>
        <fullName evidence="1">Uncharacterized protein</fullName>
    </submittedName>
</protein>
<accession>F4SBS3</accession>
<dbReference type="VEuPathDB" id="FungiDB:MELLADRAFT_84172"/>
<dbReference type="GeneID" id="18933379"/>
<proteinExistence type="predicted"/>
<dbReference type="RefSeq" id="XP_007418816.1">
    <property type="nucleotide sequence ID" value="XM_007418754.1"/>
</dbReference>
<keyword evidence="2" id="KW-1185">Reference proteome</keyword>
<dbReference type="OrthoDB" id="2502805at2759"/>
<gene>
    <name evidence="1" type="ORF">MELLADRAFT_84172</name>
</gene>
<sequence>MGILGAKIVSKRKCKSAESLYRHATSCTHARGALSLNCRYCQRPYTYLGYLHKHELECAQTIMARRGDQFR</sequence>
<dbReference type="AlphaFoldDB" id="F4SBS3"/>
<dbReference type="EMBL" id="GL883193">
    <property type="protein sequence ID" value="EGF97917.1"/>
    <property type="molecule type" value="Genomic_DNA"/>
</dbReference>
<evidence type="ECO:0000313" key="2">
    <source>
        <dbReference type="Proteomes" id="UP000001072"/>
    </source>
</evidence>
<evidence type="ECO:0000313" key="1">
    <source>
        <dbReference type="EMBL" id="EGF97917.1"/>
    </source>
</evidence>